<feature type="region of interest" description="Disordered" evidence="1">
    <location>
        <begin position="81"/>
        <end position="113"/>
    </location>
</feature>
<feature type="transmembrane region" description="Helical" evidence="2">
    <location>
        <begin position="403"/>
        <end position="425"/>
    </location>
</feature>
<dbReference type="PANTHER" id="PTHR43685:SF3">
    <property type="entry name" value="SLR2126 PROTEIN"/>
    <property type="match status" value="1"/>
</dbReference>
<comment type="caution">
    <text evidence="3">The sequence shown here is derived from an EMBL/GenBank/DDBJ whole genome shotgun (WGS) entry which is preliminary data.</text>
</comment>
<keyword evidence="3" id="KW-0328">Glycosyltransferase</keyword>
<feature type="transmembrane region" description="Helical" evidence="2">
    <location>
        <begin position="485"/>
        <end position="505"/>
    </location>
</feature>
<keyword evidence="3" id="KW-0808">Transferase</keyword>
<sequence length="1144" mass="118870">MVAHNGGAYLPTVLGALAAQTRPANAILAADVGSTDDSGELLRKELGERHVITFDARKGGYGAAVKAVLDLQERLGDASTLMPAASGSANSTGNSAAAPEGRRRGSAHDSPSATGSQEWIWLLQDDAAPAPDALQRLLEALERSTTATVAGCKQLDWENPRSLVDVGLTTNKWFDRFAMINLDELDQGQYDDRTDFFAVNAAGMLVRRDVWKKLGGFDPAIPGPGDDIDFCARVRLAGHRVLVVPGAKMFHVVDRVNPLGSPAAARKAAVFTRLKHAPLWQVPFLGAGAALSAVYWLFAGFLLKAPGHAVSMFVATFAALLRPRALFRSRRSLAAARIQPNSAHRALLVGREEARNQLKSLREAVGPDEEDDDAASAPSILEPTGDVHHEAIAPMAAVRTSPLVSALGLAAILALVSILTLSRLLGAKAISGGSLLPISDTLGVIWMHATDWWISLGSGLPGRGEPFNYVLWILGALGLGDASKATLWIFILAIPLSALTGWLASGAFSRKRWPRIVAGLLWAGAPVLQTDMAQGRLGALLAHVLLPLVILGMIRAVGAAVNGPEKLVLPAAAASAKKTHKNTKLGRPGVNGTPSWTAAAAAGLALAAVCAAAPSLFVLAVVAVLGTTVILRRRAKTLWWSLVPSLAIYVPYAFSALSNPRALLADPGLPLSNNPGPIWQQLLGFPTAISTTPNLLGEGTLTGAGALADGVVLTWVAVLVVGVPLVAVAFFALFVPLRRAGLVRTLWLVAILGLGLSYASGLVAVAVEGNSLVTAFNGPAISAVWFAVLGAALLGFDAVYRRGYDGVVAGDATSAGSKHRVSKVTALAISIVLVGAPTASLGLWIIGSFAGNTAGLVGSSLVAAKNIGTIPATAADRGTGPEASRTIVLRVVSEGGIDASLMQGNGTTLDMLSGIAAADGLTGAPGDESLAGADDATKMLRETVASMLAKSGPDPRSELSKLGVGFVVLSQGDTAAELLASQLSAVPGLETVGPTDAGWLWRVKPDYKSSGVTDVINRVRLVDASGADLAPVASVGQNVDAVIPAGLQGRRVSMAERFDSGWSAWLDGQQLASVKDGWAQSFELPATGGHLEIRYEQPWNAVLNLVQLVLLGLTVLLAIPVRARRGRTGSFRDEASLHKVGRSV</sequence>
<evidence type="ECO:0000313" key="4">
    <source>
        <dbReference type="Proteomes" id="UP001595773"/>
    </source>
</evidence>
<feature type="transmembrane region" description="Helical" evidence="2">
    <location>
        <begin position="779"/>
        <end position="800"/>
    </location>
</feature>
<feature type="transmembrane region" description="Helical" evidence="2">
    <location>
        <begin position="1101"/>
        <end position="1121"/>
    </location>
</feature>
<keyword evidence="4" id="KW-1185">Reference proteome</keyword>
<dbReference type="InterPro" id="IPR050834">
    <property type="entry name" value="Glycosyltransf_2"/>
</dbReference>
<feature type="transmembrane region" description="Helical" evidence="2">
    <location>
        <begin position="598"/>
        <end position="625"/>
    </location>
</feature>
<evidence type="ECO:0000313" key="3">
    <source>
        <dbReference type="EMBL" id="MFC4266859.1"/>
    </source>
</evidence>
<dbReference type="InterPro" id="IPR029044">
    <property type="entry name" value="Nucleotide-diphossugar_trans"/>
</dbReference>
<feature type="compositionally biased region" description="Low complexity" evidence="1">
    <location>
        <begin position="84"/>
        <end position="98"/>
    </location>
</feature>
<keyword evidence="2" id="KW-0812">Transmembrane</keyword>
<dbReference type="Proteomes" id="UP001595773">
    <property type="component" value="Unassembled WGS sequence"/>
</dbReference>
<dbReference type="Pfam" id="PF13641">
    <property type="entry name" value="Glyco_tranf_2_3"/>
    <property type="match status" value="1"/>
</dbReference>
<keyword evidence="2" id="KW-1133">Transmembrane helix</keyword>
<feature type="transmembrane region" description="Helical" evidence="2">
    <location>
        <begin position="637"/>
        <end position="654"/>
    </location>
</feature>
<evidence type="ECO:0000256" key="2">
    <source>
        <dbReference type="SAM" id="Phobius"/>
    </source>
</evidence>
<dbReference type="Gene3D" id="3.90.550.10">
    <property type="entry name" value="Spore Coat Polysaccharide Biosynthesis Protein SpsA, Chain A"/>
    <property type="match status" value="1"/>
</dbReference>
<protein>
    <submittedName>
        <fullName evidence="3">Glycosyltransferase</fullName>
        <ecNumber evidence="3">2.4.-.-</ecNumber>
    </submittedName>
</protein>
<reference evidence="4" key="1">
    <citation type="journal article" date="2019" name="Int. J. Syst. Evol. Microbiol.">
        <title>The Global Catalogue of Microorganisms (GCM) 10K type strain sequencing project: providing services to taxonomists for standard genome sequencing and annotation.</title>
        <authorList>
            <consortium name="The Broad Institute Genomics Platform"/>
            <consortium name="The Broad Institute Genome Sequencing Center for Infectious Disease"/>
            <person name="Wu L."/>
            <person name="Ma J."/>
        </authorList>
    </citation>
    <scope>NUCLEOTIDE SEQUENCE [LARGE SCALE GENOMIC DNA]</scope>
    <source>
        <strain evidence="4">CGMCC 1.10698</strain>
    </source>
</reference>
<feature type="transmembrane region" description="Helical" evidence="2">
    <location>
        <begin position="712"/>
        <end position="734"/>
    </location>
</feature>
<accession>A0ABV8R323</accession>
<organism evidence="3 4">
    <name type="scientific">Arthrobacter cryoconiti</name>
    <dbReference type="NCBI Taxonomy" id="748907"/>
    <lineage>
        <taxon>Bacteria</taxon>
        <taxon>Bacillati</taxon>
        <taxon>Actinomycetota</taxon>
        <taxon>Actinomycetes</taxon>
        <taxon>Micrococcales</taxon>
        <taxon>Micrococcaceae</taxon>
        <taxon>Arthrobacter</taxon>
    </lineage>
</organism>
<proteinExistence type="predicted"/>
<evidence type="ECO:0000256" key="1">
    <source>
        <dbReference type="SAM" id="MobiDB-lite"/>
    </source>
</evidence>
<feature type="transmembrane region" description="Helical" evidence="2">
    <location>
        <begin position="746"/>
        <end position="767"/>
    </location>
</feature>
<feature type="transmembrane region" description="Helical" evidence="2">
    <location>
        <begin position="540"/>
        <end position="561"/>
    </location>
</feature>
<gene>
    <name evidence="3" type="ORF">ACFOW9_14715</name>
</gene>
<dbReference type="EC" id="2.4.-.-" evidence="3"/>
<dbReference type="GO" id="GO:0016757">
    <property type="term" value="F:glycosyltransferase activity"/>
    <property type="evidence" value="ECO:0007669"/>
    <property type="project" value="UniProtKB-KW"/>
</dbReference>
<name>A0ABV8R323_9MICC</name>
<dbReference type="SUPFAM" id="SSF53448">
    <property type="entry name" value="Nucleotide-diphospho-sugar transferases"/>
    <property type="match status" value="1"/>
</dbReference>
<dbReference type="PANTHER" id="PTHR43685">
    <property type="entry name" value="GLYCOSYLTRANSFERASE"/>
    <property type="match status" value="1"/>
</dbReference>
<keyword evidence="2" id="KW-0472">Membrane</keyword>
<dbReference type="EMBL" id="JBHSCQ010000022">
    <property type="protein sequence ID" value="MFC4266859.1"/>
    <property type="molecule type" value="Genomic_DNA"/>
</dbReference>
<dbReference type="RefSeq" id="WP_230065918.1">
    <property type="nucleotide sequence ID" value="NZ_BAABLL010000010.1"/>
</dbReference>
<feature type="transmembrane region" description="Helical" evidence="2">
    <location>
        <begin position="282"/>
        <end position="303"/>
    </location>
</feature>
<feature type="transmembrane region" description="Helical" evidence="2">
    <location>
        <begin position="821"/>
        <end position="846"/>
    </location>
</feature>